<gene>
    <name evidence="2" type="ORF">PHLCEN_2v10272</name>
</gene>
<evidence type="ECO:0000313" key="3">
    <source>
        <dbReference type="Proteomes" id="UP000186601"/>
    </source>
</evidence>
<feature type="region of interest" description="Disordered" evidence="1">
    <location>
        <begin position="1"/>
        <end position="80"/>
    </location>
</feature>
<name>A0A2R6NNF5_9APHY</name>
<protein>
    <submittedName>
        <fullName evidence="2">Uncharacterized protein</fullName>
    </submittedName>
</protein>
<comment type="caution">
    <text evidence="2">The sequence shown here is derived from an EMBL/GenBank/DDBJ whole genome shotgun (WGS) entry which is preliminary data.</text>
</comment>
<organism evidence="2 3">
    <name type="scientific">Hermanssonia centrifuga</name>
    <dbReference type="NCBI Taxonomy" id="98765"/>
    <lineage>
        <taxon>Eukaryota</taxon>
        <taxon>Fungi</taxon>
        <taxon>Dikarya</taxon>
        <taxon>Basidiomycota</taxon>
        <taxon>Agaricomycotina</taxon>
        <taxon>Agaricomycetes</taxon>
        <taxon>Polyporales</taxon>
        <taxon>Meruliaceae</taxon>
        <taxon>Hermanssonia</taxon>
    </lineage>
</organism>
<feature type="compositionally biased region" description="Basic and acidic residues" evidence="1">
    <location>
        <begin position="31"/>
        <end position="45"/>
    </location>
</feature>
<keyword evidence="3" id="KW-1185">Reference proteome</keyword>
<proteinExistence type="predicted"/>
<dbReference type="EMBL" id="MLYV02001050">
    <property type="protein sequence ID" value="PSR73914.1"/>
    <property type="molecule type" value="Genomic_DNA"/>
</dbReference>
<accession>A0A2R6NNF5</accession>
<dbReference type="OrthoDB" id="2526683at2759"/>
<dbReference type="Proteomes" id="UP000186601">
    <property type="component" value="Unassembled WGS sequence"/>
</dbReference>
<evidence type="ECO:0000313" key="2">
    <source>
        <dbReference type="EMBL" id="PSR73914.1"/>
    </source>
</evidence>
<reference evidence="2 3" key="1">
    <citation type="submission" date="2018-02" db="EMBL/GenBank/DDBJ databases">
        <title>Genome sequence of the basidiomycete white-rot fungus Phlebia centrifuga.</title>
        <authorList>
            <person name="Granchi Z."/>
            <person name="Peng M."/>
            <person name="de Vries R.P."/>
            <person name="Hilden K."/>
            <person name="Makela M.R."/>
            <person name="Grigoriev I."/>
            <person name="Riley R."/>
        </authorList>
    </citation>
    <scope>NUCLEOTIDE SEQUENCE [LARGE SCALE GENOMIC DNA]</scope>
    <source>
        <strain evidence="2 3">FBCC195</strain>
    </source>
</reference>
<dbReference type="AlphaFoldDB" id="A0A2R6NNF5"/>
<sequence length="159" mass="17548">MPARTLSPFRATDRALLSPSSRYPPYPPPDSPHHEQQIFQRRAEDPTVLYDVTGPPHDSIARMDHNPFTAGGHADAVPHPMRRPSTVGWYIVSGQPHATAHGPTPSPPLAGWLPHPPHLTRIAPLIPPPPLIHKVWILDCQSCGTFLTNRGMKVSNKNQ</sequence>
<evidence type="ECO:0000256" key="1">
    <source>
        <dbReference type="SAM" id="MobiDB-lite"/>
    </source>
</evidence>